<keyword evidence="9" id="KW-1185">Reference proteome</keyword>
<proteinExistence type="inferred from homology"/>
<dbReference type="EMBL" id="JBFXLT010000023">
    <property type="protein sequence ID" value="KAL2816283.1"/>
    <property type="molecule type" value="Genomic_DNA"/>
</dbReference>
<evidence type="ECO:0000256" key="7">
    <source>
        <dbReference type="SAM" id="Phobius"/>
    </source>
</evidence>
<dbReference type="PRINTS" id="PR00463">
    <property type="entry name" value="EP450I"/>
</dbReference>
<dbReference type="PANTHER" id="PTHR24305:SF166">
    <property type="entry name" value="CYTOCHROME P450 12A4, MITOCHONDRIAL-RELATED"/>
    <property type="match status" value="1"/>
</dbReference>
<name>A0ABR4HNK1_9EURO</name>
<dbReference type="Proteomes" id="UP001610334">
    <property type="component" value="Unassembled WGS sequence"/>
</dbReference>
<evidence type="ECO:0000313" key="9">
    <source>
        <dbReference type="Proteomes" id="UP001610334"/>
    </source>
</evidence>
<reference evidence="8 9" key="1">
    <citation type="submission" date="2024-07" db="EMBL/GenBank/DDBJ databases">
        <title>Section-level genome sequencing and comparative genomics of Aspergillus sections Usti and Cavernicolus.</title>
        <authorList>
            <consortium name="Lawrence Berkeley National Laboratory"/>
            <person name="Nybo J.L."/>
            <person name="Vesth T.C."/>
            <person name="Theobald S."/>
            <person name="Frisvad J.C."/>
            <person name="Larsen T.O."/>
            <person name="Kjaerboelling I."/>
            <person name="Rothschild-Mancinelli K."/>
            <person name="Lyhne E.K."/>
            <person name="Kogle M.E."/>
            <person name="Barry K."/>
            <person name="Clum A."/>
            <person name="Na H."/>
            <person name="Ledsgaard L."/>
            <person name="Lin J."/>
            <person name="Lipzen A."/>
            <person name="Kuo A."/>
            <person name="Riley R."/>
            <person name="Mondo S."/>
            <person name="Labutti K."/>
            <person name="Haridas S."/>
            <person name="Pangalinan J."/>
            <person name="Salamov A.A."/>
            <person name="Simmons B.A."/>
            <person name="Magnuson J.K."/>
            <person name="Chen J."/>
            <person name="Drula E."/>
            <person name="Henrissat B."/>
            <person name="Wiebenga A."/>
            <person name="Lubbers R.J."/>
            <person name="Gomes A.C."/>
            <person name="Makela M.R."/>
            <person name="Stajich J."/>
            <person name="Grigoriev I.V."/>
            <person name="Mortensen U.H."/>
            <person name="De Vries R.P."/>
            <person name="Baker S.E."/>
            <person name="Andersen M.R."/>
        </authorList>
    </citation>
    <scope>NUCLEOTIDE SEQUENCE [LARGE SCALE GENOMIC DNA]</scope>
    <source>
        <strain evidence="8 9">CBS 588.65</strain>
    </source>
</reference>
<evidence type="ECO:0000256" key="4">
    <source>
        <dbReference type="ARBA" id="ARBA00023002"/>
    </source>
</evidence>
<dbReference type="GO" id="GO:0004497">
    <property type="term" value="F:monooxygenase activity"/>
    <property type="evidence" value="ECO:0007669"/>
    <property type="project" value="UniProtKB-KW"/>
</dbReference>
<keyword evidence="7" id="KW-0472">Membrane</keyword>
<gene>
    <name evidence="8" type="ORF">BJX63DRAFT_142730</name>
</gene>
<dbReference type="InterPro" id="IPR017972">
    <property type="entry name" value="Cyt_P450_CS"/>
</dbReference>
<organism evidence="8 9">
    <name type="scientific">Aspergillus granulosus</name>
    <dbReference type="NCBI Taxonomy" id="176169"/>
    <lineage>
        <taxon>Eukaryota</taxon>
        <taxon>Fungi</taxon>
        <taxon>Dikarya</taxon>
        <taxon>Ascomycota</taxon>
        <taxon>Pezizomycotina</taxon>
        <taxon>Eurotiomycetes</taxon>
        <taxon>Eurotiomycetidae</taxon>
        <taxon>Eurotiales</taxon>
        <taxon>Aspergillaceae</taxon>
        <taxon>Aspergillus</taxon>
        <taxon>Aspergillus subgen. Nidulantes</taxon>
    </lineage>
</organism>
<evidence type="ECO:0000256" key="1">
    <source>
        <dbReference type="ARBA" id="ARBA00001971"/>
    </source>
</evidence>
<dbReference type="InterPro" id="IPR002401">
    <property type="entry name" value="Cyt_P450_E_grp-I"/>
</dbReference>
<evidence type="ECO:0000256" key="6">
    <source>
        <dbReference type="RuleBase" id="RU000461"/>
    </source>
</evidence>
<dbReference type="InterPro" id="IPR050121">
    <property type="entry name" value="Cytochrome_P450_monoxygenase"/>
</dbReference>
<keyword evidence="7" id="KW-1133">Transmembrane helix</keyword>
<keyword evidence="5 6" id="KW-0408">Iron</keyword>
<keyword evidence="4 6" id="KW-0560">Oxidoreductase</keyword>
<dbReference type="PRINTS" id="PR00385">
    <property type="entry name" value="P450"/>
</dbReference>
<keyword evidence="6 8" id="KW-0503">Monooxygenase</keyword>
<evidence type="ECO:0000256" key="3">
    <source>
        <dbReference type="ARBA" id="ARBA00022723"/>
    </source>
</evidence>
<keyword evidence="7" id="KW-0812">Transmembrane</keyword>
<evidence type="ECO:0000313" key="8">
    <source>
        <dbReference type="EMBL" id="KAL2816283.1"/>
    </source>
</evidence>
<feature type="transmembrane region" description="Helical" evidence="7">
    <location>
        <begin position="33"/>
        <end position="50"/>
    </location>
</feature>
<keyword evidence="6" id="KW-0349">Heme</keyword>
<dbReference type="Pfam" id="PF00067">
    <property type="entry name" value="p450"/>
    <property type="match status" value="1"/>
</dbReference>
<comment type="caution">
    <text evidence="8">The sequence shown here is derived from an EMBL/GenBank/DDBJ whole genome shotgun (WGS) entry which is preliminary data.</text>
</comment>
<dbReference type="Gene3D" id="1.10.630.10">
    <property type="entry name" value="Cytochrome P450"/>
    <property type="match status" value="1"/>
</dbReference>
<protein>
    <submittedName>
        <fullName evidence="8">Cytochrome P450 monooxygenase</fullName>
    </submittedName>
</protein>
<accession>A0ABR4HNK1</accession>
<dbReference type="SUPFAM" id="SSF48264">
    <property type="entry name" value="Cytochrome P450"/>
    <property type="match status" value="1"/>
</dbReference>
<dbReference type="InterPro" id="IPR036396">
    <property type="entry name" value="Cyt_P450_sf"/>
</dbReference>
<dbReference type="InterPro" id="IPR001128">
    <property type="entry name" value="Cyt_P450"/>
</dbReference>
<comment type="similarity">
    <text evidence="2 6">Belongs to the cytochrome P450 family.</text>
</comment>
<evidence type="ECO:0000256" key="5">
    <source>
        <dbReference type="ARBA" id="ARBA00023004"/>
    </source>
</evidence>
<evidence type="ECO:0000256" key="2">
    <source>
        <dbReference type="ARBA" id="ARBA00010617"/>
    </source>
</evidence>
<keyword evidence="3 6" id="KW-0479">Metal-binding</keyword>
<sequence>MWLSLTLGLVVLYIFDNSRQLYRNVRIAQRSKLPYIVLPFSIGVIPAILFQTRWFPYIVDNVLPAWLGESIRDVLPNSRWVLKDRQAKKYGPVYLVVTPSVVLCNVSDAGVVVQITHTRGGWPKPVWQYHLVELYGPNVVTADEEQWARHRRRTAIIFNEKNDELVWKESIRLVNGMIEQWQSANKSRDLVVQTTRDDIPKLTLNIFSGAGFGVRMPFQIVADDSAEADGPYGIFQDTPTPAQGFDFTFRAVTHYMSSNITTVIMAIFMIPKWVPRGLFPFLKRDFAAHRDLKCYLERLLSIAGTEDSLTTSNLMQGMLRDRSASAEGSLSDQEIISNGHIFIVAGHETTATTLRYALLLLALYQDAQDWAYQGIEEATKDEPEDAEAWDQARVYPKLITPLCVMLETMRLYPPVVTVPKWTGNMARTIHYRGKDIFLEQGVNLNLNMNGLHYSEEYWGSDVNEFSPQRWDARNKDSYLMKNVDLPGVNAPGLEYSTVHKPVRGAYIPFSDGGRACLGKKFAQIEVVIALTIILRRYRIELAEKGEDGRKRAKKALEDSASIIALAMSHDVPLVFRERNGSQ</sequence>
<dbReference type="PANTHER" id="PTHR24305">
    <property type="entry name" value="CYTOCHROME P450"/>
    <property type="match status" value="1"/>
</dbReference>
<dbReference type="PROSITE" id="PS00086">
    <property type="entry name" value="CYTOCHROME_P450"/>
    <property type="match status" value="1"/>
</dbReference>
<comment type="cofactor">
    <cofactor evidence="1">
        <name>heme</name>
        <dbReference type="ChEBI" id="CHEBI:30413"/>
    </cofactor>
</comment>